<dbReference type="Proteomes" id="UP001151760">
    <property type="component" value="Unassembled WGS sequence"/>
</dbReference>
<dbReference type="EMBL" id="BQNB010019348">
    <property type="protein sequence ID" value="GJT84340.1"/>
    <property type="molecule type" value="Genomic_DNA"/>
</dbReference>
<protein>
    <submittedName>
        <fullName evidence="2">Uncharacterized protein</fullName>
    </submittedName>
</protein>
<sequence length="184" mass="20934">MESVKKSIDERALHKREYDIWMNERQMQITEDKVDSREVDQNAEQCHDTCPLPSNVNDNQTTELTNQSLESENIRLKKTVAQFQKVFLRMEAHCVNLELTIQIKLLKKATWWKPTGKIFKTVGLRWVPTGKIITSSTTTVDSEPPNGSNEDITNPYECKQTLDVSAGTLNMHAGTSLNPTKEGL</sequence>
<comment type="caution">
    <text evidence="2">The sequence shown here is derived from an EMBL/GenBank/DDBJ whole genome shotgun (WGS) entry which is preliminary data.</text>
</comment>
<feature type="region of interest" description="Disordered" evidence="1">
    <location>
        <begin position="135"/>
        <end position="154"/>
    </location>
</feature>
<feature type="compositionally biased region" description="Polar residues" evidence="1">
    <location>
        <begin position="135"/>
        <end position="152"/>
    </location>
</feature>
<reference evidence="2" key="2">
    <citation type="submission" date="2022-01" db="EMBL/GenBank/DDBJ databases">
        <authorList>
            <person name="Yamashiro T."/>
            <person name="Shiraishi A."/>
            <person name="Satake H."/>
            <person name="Nakayama K."/>
        </authorList>
    </citation>
    <scope>NUCLEOTIDE SEQUENCE</scope>
</reference>
<accession>A0ABQ5H9K8</accession>
<reference evidence="2" key="1">
    <citation type="journal article" date="2022" name="Int. J. Mol. Sci.">
        <title>Draft Genome of Tanacetum Coccineum: Genomic Comparison of Closely Related Tanacetum-Family Plants.</title>
        <authorList>
            <person name="Yamashiro T."/>
            <person name="Shiraishi A."/>
            <person name="Nakayama K."/>
            <person name="Satake H."/>
        </authorList>
    </citation>
    <scope>NUCLEOTIDE SEQUENCE</scope>
</reference>
<evidence type="ECO:0000313" key="3">
    <source>
        <dbReference type="Proteomes" id="UP001151760"/>
    </source>
</evidence>
<proteinExistence type="predicted"/>
<organism evidence="2 3">
    <name type="scientific">Tanacetum coccineum</name>
    <dbReference type="NCBI Taxonomy" id="301880"/>
    <lineage>
        <taxon>Eukaryota</taxon>
        <taxon>Viridiplantae</taxon>
        <taxon>Streptophyta</taxon>
        <taxon>Embryophyta</taxon>
        <taxon>Tracheophyta</taxon>
        <taxon>Spermatophyta</taxon>
        <taxon>Magnoliopsida</taxon>
        <taxon>eudicotyledons</taxon>
        <taxon>Gunneridae</taxon>
        <taxon>Pentapetalae</taxon>
        <taxon>asterids</taxon>
        <taxon>campanulids</taxon>
        <taxon>Asterales</taxon>
        <taxon>Asteraceae</taxon>
        <taxon>Asteroideae</taxon>
        <taxon>Anthemideae</taxon>
        <taxon>Anthemidinae</taxon>
        <taxon>Tanacetum</taxon>
    </lineage>
</organism>
<gene>
    <name evidence="2" type="ORF">Tco_1058682</name>
</gene>
<evidence type="ECO:0000313" key="2">
    <source>
        <dbReference type="EMBL" id="GJT84340.1"/>
    </source>
</evidence>
<keyword evidence="3" id="KW-1185">Reference proteome</keyword>
<evidence type="ECO:0000256" key="1">
    <source>
        <dbReference type="SAM" id="MobiDB-lite"/>
    </source>
</evidence>
<name>A0ABQ5H9K8_9ASTR</name>